<evidence type="ECO:0000256" key="2">
    <source>
        <dbReference type="ARBA" id="ARBA00006375"/>
    </source>
</evidence>
<dbReference type="AlphaFoldDB" id="A0A1Y1HSR3"/>
<sequence length="371" mass="40537">MDEYAWISLLAGFMAGICEVIVGFPFDTIKTRMQVSPKGGDGGPSYRGPWHCIITTLRMEGVSGFYRGIVPPLVQEAFGVALLFGARDWLREHLDASLANPPALVFSCCIIGLAESVLYCPLDLLKARMQVKSALSSDDSHVGRLGSPSPKPPKIPGAHRKHSHAEPDPAGMIRCAQEVIKARGWRGLYSGYPIQVAKEMLGNVALFCTYDLVLSICGGADPNGPGHGHPTGQSWLAIWPAGSLAGMAYYLVNFPLDTIKTRLQTDSLHNPKYRSSAHCVWKVTQQECTFFELYRGLSLCLARAIPGSAVQFFVFESCFRTFSEPGLFLAKIQNWPSMAELIQSAPERPIPRALQRINSTLVRQSLGTSPG</sequence>
<dbReference type="PANTHER" id="PTHR45624:SF10">
    <property type="entry name" value="SLC (SOLUTE CARRIER) HOMOLOG"/>
    <property type="match status" value="1"/>
</dbReference>
<keyword evidence="4 9" id="KW-0812">Transmembrane</keyword>
<organism evidence="13 14">
    <name type="scientific">Klebsormidium nitens</name>
    <name type="common">Green alga</name>
    <name type="synonym">Ulothrix nitens</name>
    <dbReference type="NCBI Taxonomy" id="105231"/>
    <lineage>
        <taxon>Eukaryota</taxon>
        <taxon>Viridiplantae</taxon>
        <taxon>Streptophyta</taxon>
        <taxon>Klebsormidiophyceae</taxon>
        <taxon>Klebsormidiales</taxon>
        <taxon>Klebsormidiaceae</taxon>
        <taxon>Klebsormidium</taxon>
    </lineage>
</organism>
<keyword evidence="8 9" id="KW-0472">Membrane</keyword>
<dbReference type="Proteomes" id="UP000054558">
    <property type="component" value="Unassembled WGS sequence"/>
</dbReference>
<gene>
    <name evidence="13" type="ORF">KFL_000870050</name>
</gene>
<keyword evidence="6 12" id="KW-1133">Transmembrane helix</keyword>
<evidence type="ECO:0000313" key="14">
    <source>
        <dbReference type="Proteomes" id="UP000054558"/>
    </source>
</evidence>
<keyword evidence="7" id="KW-0496">Mitochondrion</keyword>
<feature type="repeat" description="Solcar" evidence="9">
    <location>
        <begin position="99"/>
        <end position="216"/>
    </location>
</feature>
<dbReference type="InterPro" id="IPR050567">
    <property type="entry name" value="Mitochondrial_Carrier"/>
</dbReference>
<dbReference type="OMA" id="GWGCTFP"/>
<feature type="transmembrane region" description="Helical" evidence="12">
    <location>
        <begin position="6"/>
        <end position="26"/>
    </location>
</feature>
<evidence type="ECO:0000256" key="11">
    <source>
        <dbReference type="SAM" id="MobiDB-lite"/>
    </source>
</evidence>
<dbReference type="SUPFAM" id="SSF103506">
    <property type="entry name" value="Mitochondrial carrier"/>
    <property type="match status" value="1"/>
</dbReference>
<dbReference type="OrthoDB" id="193856at2759"/>
<evidence type="ECO:0000313" key="13">
    <source>
        <dbReference type="EMBL" id="GAQ81670.1"/>
    </source>
</evidence>
<dbReference type="Pfam" id="PF00153">
    <property type="entry name" value="Mito_carr"/>
    <property type="match status" value="3"/>
</dbReference>
<evidence type="ECO:0000256" key="10">
    <source>
        <dbReference type="RuleBase" id="RU000488"/>
    </source>
</evidence>
<comment type="subcellular location">
    <subcellularLocation>
        <location evidence="1">Mitochondrion membrane</location>
        <topology evidence="1">Multi-pass membrane protein</topology>
    </subcellularLocation>
</comment>
<dbReference type="GO" id="GO:0031966">
    <property type="term" value="C:mitochondrial membrane"/>
    <property type="evidence" value="ECO:0007669"/>
    <property type="project" value="UniProtKB-SubCell"/>
</dbReference>
<dbReference type="PANTHER" id="PTHR45624">
    <property type="entry name" value="MITOCHONDRIAL BASIC AMINO ACIDS TRANSPORTER-RELATED"/>
    <property type="match status" value="1"/>
</dbReference>
<evidence type="ECO:0000256" key="4">
    <source>
        <dbReference type="ARBA" id="ARBA00022692"/>
    </source>
</evidence>
<keyword evidence="5" id="KW-0677">Repeat</keyword>
<feature type="repeat" description="Solcar" evidence="9">
    <location>
        <begin position="233"/>
        <end position="321"/>
    </location>
</feature>
<evidence type="ECO:0000256" key="9">
    <source>
        <dbReference type="PROSITE-ProRule" id="PRU00282"/>
    </source>
</evidence>
<dbReference type="EMBL" id="DF237036">
    <property type="protein sequence ID" value="GAQ81670.1"/>
    <property type="molecule type" value="Genomic_DNA"/>
</dbReference>
<keyword evidence="3 10" id="KW-0813">Transport</keyword>
<dbReference type="Gene3D" id="1.50.40.10">
    <property type="entry name" value="Mitochondrial carrier domain"/>
    <property type="match status" value="2"/>
</dbReference>
<dbReference type="InterPro" id="IPR018108">
    <property type="entry name" value="MCP_transmembrane"/>
</dbReference>
<feature type="repeat" description="Solcar" evidence="9">
    <location>
        <begin position="3"/>
        <end position="93"/>
    </location>
</feature>
<evidence type="ECO:0000256" key="6">
    <source>
        <dbReference type="ARBA" id="ARBA00022989"/>
    </source>
</evidence>
<dbReference type="GO" id="GO:0022857">
    <property type="term" value="F:transmembrane transporter activity"/>
    <property type="evidence" value="ECO:0000318"/>
    <property type="project" value="GO_Central"/>
</dbReference>
<evidence type="ECO:0000256" key="12">
    <source>
        <dbReference type="SAM" id="Phobius"/>
    </source>
</evidence>
<keyword evidence="14" id="KW-1185">Reference proteome</keyword>
<evidence type="ECO:0000256" key="7">
    <source>
        <dbReference type="ARBA" id="ARBA00023128"/>
    </source>
</evidence>
<dbReference type="InterPro" id="IPR023395">
    <property type="entry name" value="MCP_dom_sf"/>
</dbReference>
<reference evidence="13 14" key="1">
    <citation type="journal article" date="2014" name="Nat. Commun.">
        <title>Klebsormidium flaccidum genome reveals primary factors for plant terrestrial adaptation.</title>
        <authorList>
            <person name="Hori K."/>
            <person name="Maruyama F."/>
            <person name="Fujisawa T."/>
            <person name="Togashi T."/>
            <person name="Yamamoto N."/>
            <person name="Seo M."/>
            <person name="Sato S."/>
            <person name="Yamada T."/>
            <person name="Mori H."/>
            <person name="Tajima N."/>
            <person name="Moriyama T."/>
            <person name="Ikeuchi M."/>
            <person name="Watanabe M."/>
            <person name="Wada H."/>
            <person name="Kobayashi K."/>
            <person name="Saito M."/>
            <person name="Masuda T."/>
            <person name="Sasaki-Sekimoto Y."/>
            <person name="Mashiguchi K."/>
            <person name="Awai K."/>
            <person name="Shimojima M."/>
            <person name="Masuda S."/>
            <person name="Iwai M."/>
            <person name="Nobusawa T."/>
            <person name="Narise T."/>
            <person name="Kondo S."/>
            <person name="Saito H."/>
            <person name="Sato R."/>
            <person name="Murakawa M."/>
            <person name="Ihara Y."/>
            <person name="Oshima-Yamada Y."/>
            <person name="Ohtaka K."/>
            <person name="Satoh M."/>
            <person name="Sonobe K."/>
            <person name="Ishii M."/>
            <person name="Ohtani R."/>
            <person name="Kanamori-Sato M."/>
            <person name="Honoki R."/>
            <person name="Miyazaki D."/>
            <person name="Mochizuki H."/>
            <person name="Umetsu J."/>
            <person name="Higashi K."/>
            <person name="Shibata D."/>
            <person name="Kamiya Y."/>
            <person name="Sato N."/>
            <person name="Nakamura Y."/>
            <person name="Tabata S."/>
            <person name="Ida S."/>
            <person name="Kurokawa K."/>
            <person name="Ohta H."/>
        </authorList>
    </citation>
    <scope>NUCLEOTIDE SEQUENCE [LARGE SCALE GENOMIC DNA]</scope>
    <source>
        <strain evidence="13 14">NIES-2285</strain>
    </source>
</reference>
<accession>A0A1Y1HSR3</accession>
<evidence type="ECO:0000256" key="5">
    <source>
        <dbReference type="ARBA" id="ARBA00022737"/>
    </source>
</evidence>
<name>A0A1Y1HSR3_KLENI</name>
<evidence type="ECO:0000256" key="1">
    <source>
        <dbReference type="ARBA" id="ARBA00004225"/>
    </source>
</evidence>
<protein>
    <submittedName>
        <fullName evidence="13">Mitochondrial substrate carrier family protein</fullName>
    </submittedName>
</protein>
<evidence type="ECO:0000256" key="8">
    <source>
        <dbReference type="ARBA" id="ARBA00023136"/>
    </source>
</evidence>
<dbReference type="PROSITE" id="PS50920">
    <property type="entry name" value="SOLCAR"/>
    <property type="match status" value="3"/>
</dbReference>
<feature type="region of interest" description="Disordered" evidence="11">
    <location>
        <begin position="138"/>
        <end position="168"/>
    </location>
</feature>
<evidence type="ECO:0000256" key="3">
    <source>
        <dbReference type="ARBA" id="ARBA00022448"/>
    </source>
</evidence>
<comment type="similarity">
    <text evidence="2 10">Belongs to the mitochondrial carrier (TC 2.A.29) family.</text>
</comment>
<proteinExistence type="inferred from homology"/>
<dbReference type="STRING" id="105231.A0A1Y1HSR3"/>